<evidence type="ECO:0000313" key="3">
    <source>
        <dbReference type="EMBL" id="GHA23991.1"/>
    </source>
</evidence>
<feature type="active site" evidence="1">
    <location>
        <position position="38"/>
    </location>
</feature>
<dbReference type="InterPro" id="IPR027417">
    <property type="entry name" value="P-loop_NTPase"/>
</dbReference>
<dbReference type="SUPFAM" id="SSF52540">
    <property type="entry name" value="P-loop containing nucleoside triphosphate hydrolases"/>
    <property type="match status" value="1"/>
</dbReference>
<evidence type="ECO:0000313" key="4">
    <source>
        <dbReference type="Proteomes" id="UP000646579"/>
    </source>
</evidence>
<dbReference type="EMBL" id="BMZE01000002">
    <property type="protein sequence ID" value="GHA23991.1"/>
    <property type="molecule type" value="Genomic_DNA"/>
</dbReference>
<protein>
    <submittedName>
        <fullName evidence="3">Chloramphenicol phosphotransferase</fullName>
    </submittedName>
</protein>
<dbReference type="Proteomes" id="UP000646579">
    <property type="component" value="Unassembled WGS sequence"/>
</dbReference>
<dbReference type="InterPro" id="IPR012853">
    <property type="entry name" value="CPT"/>
</dbReference>
<sequence>MQRGRIVILDGPPRSGKSSLAAAIQQHVAGAWINLGVDLYNAALPKALLPGIGLRPGGERPDLEPMVLRLYQTLFDTIALHAHAGFNVVADLGIHDFYATPLNIAVHLEQKLAGLSVLMVGVTCADEINIARRTKSEKSATQYAVDPAIVARWREAVAAGKRYDLVIDTGTTTPETGAMQIDQALAAKTGTLDYEA</sequence>
<accession>A0A918S4F5</accession>
<proteinExistence type="predicted"/>
<dbReference type="AlphaFoldDB" id="A0A918S4F5"/>
<comment type="caution">
    <text evidence="3">The sequence shown here is derived from an EMBL/GenBank/DDBJ whole genome shotgun (WGS) entry which is preliminary data.</text>
</comment>
<organism evidence="3 4">
    <name type="scientific">Devosia pacifica</name>
    <dbReference type="NCBI Taxonomy" id="1335967"/>
    <lineage>
        <taxon>Bacteria</taxon>
        <taxon>Pseudomonadati</taxon>
        <taxon>Pseudomonadota</taxon>
        <taxon>Alphaproteobacteria</taxon>
        <taxon>Hyphomicrobiales</taxon>
        <taxon>Devosiaceae</taxon>
        <taxon>Devosia</taxon>
    </lineage>
</organism>
<keyword evidence="4" id="KW-1185">Reference proteome</keyword>
<evidence type="ECO:0000256" key="2">
    <source>
        <dbReference type="PIRSR" id="PIRSR007531-2"/>
    </source>
</evidence>
<dbReference type="GO" id="GO:0005524">
    <property type="term" value="F:ATP binding"/>
    <property type="evidence" value="ECO:0007669"/>
    <property type="project" value="InterPro"/>
</dbReference>
<dbReference type="RefSeq" id="WP_189425500.1">
    <property type="nucleotide sequence ID" value="NZ_BMZE01000002.1"/>
</dbReference>
<name>A0A918S4F5_9HYPH</name>
<dbReference type="GO" id="GO:0016740">
    <property type="term" value="F:transferase activity"/>
    <property type="evidence" value="ECO:0007669"/>
    <property type="project" value="InterPro"/>
</dbReference>
<evidence type="ECO:0000256" key="1">
    <source>
        <dbReference type="PIRSR" id="PIRSR007531-1"/>
    </source>
</evidence>
<gene>
    <name evidence="3" type="ORF">GCM10007989_19550</name>
</gene>
<feature type="binding site" evidence="2">
    <location>
        <begin position="11"/>
        <end position="18"/>
    </location>
    <ligand>
        <name>ATP</name>
        <dbReference type="ChEBI" id="CHEBI:30616"/>
    </ligand>
</feature>
<reference evidence="3" key="2">
    <citation type="submission" date="2020-09" db="EMBL/GenBank/DDBJ databases">
        <authorList>
            <person name="Sun Q."/>
            <person name="Kim S."/>
        </authorList>
    </citation>
    <scope>NUCLEOTIDE SEQUENCE</scope>
    <source>
        <strain evidence="3">KCTC 32437</strain>
    </source>
</reference>
<dbReference type="PIRSF" id="PIRSF007531">
    <property type="entry name" value="CPT"/>
    <property type="match status" value="1"/>
</dbReference>
<dbReference type="Pfam" id="PF07931">
    <property type="entry name" value="CPT"/>
    <property type="match status" value="1"/>
</dbReference>
<dbReference type="Gene3D" id="3.40.50.300">
    <property type="entry name" value="P-loop containing nucleotide triphosphate hydrolases"/>
    <property type="match status" value="1"/>
</dbReference>
<reference evidence="3" key="1">
    <citation type="journal article" date="2014" name="Int. J. Syst. Evol. Microbiol.">
        <title>Complete genome sequence of Corynebacterium casei LMG S-19264T (=DSM 44701T), isolated from a smear-ripened cheese.</title>
        <authorList>
            <consortium name="US DOE Joint Genome Institute (JGI-PGF)"/>
            <person name="Walter F."/>
            <person name="Albersmeier A."/>
            <person name="Kalinowski J."/>
            <person name="Ruckert C."/>
        </authorList>
    </citation>
    <scope>NUCLEOTIDE SEQUENCE</scope>
    <source>
        <strain evidence="3">KCTC 32437</strain>
    </source>
</reference>